<dbReference type="PROSITE" id="PS01054">
    <property type="entry name" value="TRANSALDOLASE_1"/>
    <property type="match status" value="1"/>
</dbReference>
<sequence length="537" mass="60461">MKVVSTVLCLLTLLFSLSSAYKILVYSQMNGRSQVIYMGAIADILVDAGHDVTVLLNEINPDVTTTGTKKAKTISIPASEDVKAHFKGDEYIAGTWTMDLSNPWVQKEISHAYSRVIAQQCLYVIKHHNAIFDKLKDEKFDLMIHELMDYCQFGIMQAAGIKSHVIVQSTIIYEGVADQLGITTNPSLVPSFYASAGGEMTLRERILNAIQLGIGKEFTNICYREEEEAFRNYLGEKFVPFQDMVDSATYVITNSDPFLDFPRPIISKVLDLGGMCVKQPKPLTKEWKDVLEKRDKAVFISFGGNAKSYVMPHEFKRSFAETFKKFPDVTFIWKYETKETEFLDGVENVYTTQWAPQNDILDHPNMKLFMTHAGMNSVLESAHRGVPIISVPLFADQVRNAKMMTRLGSGIDIDRFDLKSADKLSEAIRKILTNDSYTKTAKHVAYMIKNRPVNQTEMFVKHVEFAAMFGSVPSMTSLATKMSMVEYFMLDAIVLLVLLVGAGKVQDSINVKARFLRTDCLLELSTSSFSVLFSRVV</sequence>
<reference evidence="13" key="1">
    <citation type="submission" date="2023-06" db="EMBL/GenBank/DDBJ databases">
        <title>Genomic analysis of the entomopathogenic nematode Steinernema hermaphroditum.</title>
        <authorList>
            <person name="Schwarz E.M."/>
            <person name="Heppert J.K."/>
            <person name="Baniya A."/>
            <person name="Schwartz H.T."/>
            <person name="Tan C.-H."/>
            <person name="Antoshechkin I."/>
            <person name="Sternberg P.W."/>
            <person name="Goodrich-Blair H."/>
            <person name="Dillman A.R."/>
        </authorList>
    </citation>
    <scope>NUCLEOTIDE SEQUENCE</scope>
    <source>
        <strain evidence="13">PS9179</strain>
        <tissue evidence="13">Whole animal</tissue>
    </source>
</reference>
<dbReference type="FunFam" id="3.40.50.2000:FF:000038">
    <property type="entry name" value="UDP-GlucuronosylTransferase"/>
    <property type="match status" value="1"/>
</dbReference>
<evidence type="ECO:0000256" key="10">
    <source>
        <dbReference type="ARBA" id="ARBA00047475"/>
    </source>
</evidence>
<evidence type="ECO:0000313" key="13">
    <source>
        <dbReference type="EMBL" id="KAK0402611.1"/>
    </source>
</evidence>
<dbReference type="InterPro" id="IPR002213">
    <property type="entry name" value="UDP_glucos_trans"/>
</dbReference>
<comment type="similarity">
    <text evidence="2 11">Belongs to the UDP-glycosyltransferase family.</text>
</comment>
<evidence type="ECO:0000256" key="11">
    <source>
        <dbReference type="RuleBase" id="RU003718"/>
    </source>
</evidence>
<dbReference type="PROSITE" id="PS00375">
    <property type="entry name" value="UDPGT"/>
    <property type="match status" value="1"/>
</dbReference>
<accession>A0AA39HCB5</accession>
<dbReference type="InterPro" id="IPR050271">
    <property type="entry name" value="UDP-glycosyltransferase"/>
</dbReference>
<keyword evidence="8" id="KW-1133">Transmembrane helix</keyword>
<dbReference type="PANTHER" id="PTHR48043:SF23">
    <property type="entry name" value="UDP-GLUCURONOSYLTRANSFERASE"/>
    <property type="match status" value="1"/>
</dbReference>
<keyword evidence="7 12" id="KW-0732">Signal</keyword>
<comment type="caution">
    <text evidence="13">The sequence shown here is derived from an EMBL/GenBank/DDBJ whole genome shotgun (WGS) entry which is preliminary data.</text>
</comment>
<evidence type="ECO:0000256" key="2">
    <source>
        <dbReference type="ARBA" id="ARBA00009995"/>
    </source>
</evidence>
<evidence type="ECO:0000256" key="3">
    <source>
        <dbReference type="ARBA" id="ARBA00012544"/>
    </source>
</evidence>
<dbReference type="CDD" id="cd03784">
    <property type="entry name" value="GT1_Gtf-like"/>
    <property type="match status" value="1"/>
</dbReference>
<protein>
    <recommendedName>
        <fullName evidence="3">glucuronosyltransferase</fullName>
        <ecNumber evidence="3">2.4.1.17</ecNumber>
    </recommendedName>
</protein>
<keyword evidence="14" id="KW-1185">Reference proteome</keyword>
<dbReference type="GO" id="GO:0015020">
    <property type="term" value="F:glucuronosyltransferase activity"/>
    <property type="evidence" value="ECO:0007669"/>
    <property type="project" value="UniProtKB-EC"/>
</dbReference>
<keyword evidence="5 11" id="KW-0808">Transferase</keyword>
<dbReference type="SUPFAM" id="SSF53756">
    <property type="entry name" value="UDP-Glycosyltransferase/glycogen phosphorylase"/>
    <property type="match status" value="1"/>
</dbReference>
<keyword evidence="4 11" id="KW-0328">Glycosyltransferase</keyword>
<dbReference type="EMBL" id="JAUCMV010000004">
    <property type="protein sequence ID" value="KAK0402611.1"/>
    <property type="molecule type" value="Genomic_DNA"/>
</dbReference>
<dbReference type="GO" id="GO:0016020">
    <property type="term" value="C:membrane"/>
    <property type="evidence" value="ECO:0007669"/>
    <property type="project" value="UniProtKB-SubCell"/>
</dbReference>
<comment type="subcellular location">
    <subcellularLocation>
        <location evidence="1">Membrane</location>
        <topology evidence="1">Single-pass membrane protein</topology>
    </subcellularLocation>
</comment>
<dbReference type="Gene3D" id="3.40.50.2000">
    <property type="entry name" value="Glycogen Phosphorylase B"/>
    <property type="match status" value="1"/>
</dbReference>
<dbReference type="InterPro" id="IPR018225">
    <property type="entry name" value="Transaldolase_AS"/>
</dbReference>
<evidence type="ECO:0000256" key="6">
    <source>
        <dbReference type="ARBA" id="ARBA00022692"/>
    </source>
</evidence>
<proteinExistence type="inferred from homology"/>
<evidence type="ECO:0000256" key="1">
    <source>
        <dbReference type="ARBA" id="ARBA00004167"/>
    </source>
</evidence>
<keyword evidence="9" id="KW-0472">Membrane</keyword>
<evidence type="ECO:0000256" key="9">
    <source>
        <dbReference type="ARBA" id="ARBA00023136"/>
    </source>
</evidence>
<name>A0AA39HCB5_9BILA</name>
<comment type="catalytic activity">
    <reaction evidence="10">
        <text>glucuronate acceptor + UDP-alpha-D-glucuronate = acceptor beta-D-glucuronoside + UDP + H(+)</text>
        <dbReference type="Rhea" id="RHEA:21032"/>
        <dbReference type="ChEBI" id="CHEBI:15378"/>
        <dbReference type="ChEBI" id="CHEBI:58052"/>
        <dbReference type="ChEBI" id="CHEBI:58223"/>
        <dbReference type="ChEBI" id="CHEBI:132367"/>
        <dbReference type="ChEBI" id="CHEBI:132368"/>
        <dbReference type="EC" id="2.4.1.17"/>
    </reaction>
</comment>
<gene>
    <name evidence="13" type="ORF">QR680_016430</name>
</gene>
<feature type="signal peptide" evidence="12">
    <location>
        <begin position="1"/>
        <end position="20"/>
    </location>
</feature>
<evidence type="ECO:0000256" key="8">
    <source>
        <dbReference type="ARBA" id="ARBA00022989"/>
    </source>
</evidence>
<evidence type="ECO:0000256" key="5">
    <source>
        <dbReference type="ARBA" id="ARBA00022679"/>
    </source>
</evidence>
<evidence type="ECO:0000256" key="12">
    <source>
        <dbReference type="SAM" id="SignalP"/>
    </source>
</evidence>
<evidence type="ECO:0000256" key="4">
    <source>
        <dbReference type="ARBA" id="ARBA00022676"/>
    </source>
</evidence>
<evidence type="ECO:0000313" key="14">
    <source>
        <dbReference type="Proteomes" id="UP001175271"/>
    </source>
</evidence>
<feature type="chain" id="PRO_5041353127" description="glucuronosyltransferase" evidence="12">
    <location>
        <begin position="21"/>
        <end position="537"/>
    </location>
</feature>
<dbReference type="Pfam" id="PF00201">
    <property type="entry name" value="UDPGT"/>
    <property type="match status" value="1"/>
</dbReference>
<organism evidence="13 14">
    <name type="scientific">Steinernema hermaphroditum</name>
    <dbReference type="NCBI Taxonomy" id="289476"/>
    <lineage>
        <taxon>Eukaryota</taxon>
        <taxon>Metazoa</taxon>
        <taxon>Ecdysozoa</taxon>
        <taxon>Nematoda</taxon>
        <taxon>Chromadorea</taxon>
        <taxon>Rhabditida</taxon>
        <taxon>Tylenchina</taxon>
        <taxon>Panagrolaimomorpha</taxon>
        <taxon>Strongyloidoidea</taxon>
        <taxon>Steinernematidae</taxon>
        <taxon>Steinernema</taxon>
    </lineage>
</organism>
<dbReference type="Proteomes" id="UP001175271">
    <property type="component" value="Unassembled WGS sequence"/>
</dbReference>
<dbReference type="PANTHER" id="PTHR48043">
    <property type="entry name" value="EG:EG0003.4 PROTEIN-RELATED"/>
    <property type="match status" value="1"/>
</dbReference>
<dbReference type="EC" id="2.4.1.17" evidence="3"/>
<evidence type="ECO:0000256" key="7">
    <source>
        <dbReference type="ARBA" id="ARBA00022729"/>
    </source>
</evidence>
<keyword evidence="6" id="KW-0812">Transmembrane</keyword>
<dbReference type="GO" id="GO:0005975">
    <property type="term" value="P:carbohydrate metabolic process"/>
    <property type="evidence" value="ECO:0007669"/>
    <property type="project" value="InterPro"/>
</dbReference>
<dbReference type="InterPro" id="IPR035595">
    <property type="entry name" value="UDP_glycos_trans_CS"/>
</dbReference>
<dbReference type="AlphaFoldDB" id="A0AA39HCB5"/>